<feature type="domain" description="C-type lectin" evidence="4">
    <location>
        <begin position="1487"/>
        <end position="1602"/>
    </location>
</feature>
<dbReference type="InterPro" id="IPR050111">
    <property type="entry name" value="C-type_lectin/snaclec_domain"/>
</dbReference>
<proteinExistence type="predicted"/>
<dbReference type="PROSITE" id="PS00615">
    <property type="entry name" value="C_TYPE_LECTIN_1"/>
    <property type="match status" value="4"/>
</dbReference>
<evidence type="ECO:0000313" key="7">
    <source>
        <dbReference type="RefSeq" id="XP_055893489.1"/>
    </source>
</evidence>
<dbReference type="CDD" id="cd00037">
    <property type="entry name" value="CLECT"/>
    <property type="match status" value="10"/>
</dbReference>
<evidence type="ECO:0000256" key="2">
    <source>
        <dbReference type="SAM" id="Phobius"/>
    </source>
</evidence>
<keyword evidence="1" id="KW-1015">Disulfide bond</keyword>
<dbReference type="PROSITE" id="PS01285">
    <property type="entry name" value="FA58C_1"/>
    <property type="match status" value="1"/>
</dbReference>
<protein>
    <submittedName>
        <fullName evidence="7">Uncharacterized protein LOC106063138 isoform X1</fullName>
    </submittedName>
</protein>
<dbReference type="SMART" id="SM00231">
    <property type="entry name" value="FA58C"/>
    <property type="match status" value="3"/>
</dbReference>
<gene>
    <name evidence="7" type="primary">LOC106063138</name>
</gene>
<dbReference type="PROSITE" id="PS50041">
    <property type="entry name" value="C_TYPE_LECTIN_2"/>
    <property type="match status" value="11"/>
</dbReference>
<dbReference type="InterPro" id="IPR002889">
    <property type="entry name" value="WSC_carb-bd"/>
</dbReference>
<dbReference type="OrthoDB" id="6161136at2759"/>
<dbReference type="CDD" id="cd00057">
    <property type="entry name" value="FA58C"/>
    <property type="match status" value="2"/>
</dbReference>
<feature type="transmembrane region" description="Helical" evidence="2">
    <location>
        <begin position="7"/>
        <end position="28"/>
    </location>
</feature>
<dbReference type="InterPro" id="IPR016187">
    <property type="entry name" value="CTDL_fold"/>
</dbReference>
<dbReference type="InterPro" id="IPR008979">
    <property type="entry name" value="Galactose-bd-like_sf"/>
</dbReference>
<feature type="domain" description="C-type lectin" evidence="4">
    <location>
        <begin position="1942"/>
        <end position="2072"/>
    </location>
</feature>
<dbReference type="InterPro" id="IPR001304">
    <property type="entry name" value="C-type_lectin-like"/>
</dbReference>
<dbReference type="GeneID" id="106063138"/>
<sequence>MLTKDLICVYIFTIYCVTFALSVCPTGWARSGSNCYFTFPELLNRSEASSLCASHSSYLVSYSTQDDWDYISSLVKASNLDKGFWTGLELLRGAWTWDDSSPYKELYRWQTPNQPGINYVGYIPSPTNTLMWGKLVLNGTNVFLQLEANTTELHPFCKREIDARDLCDTSENWVRLRAECYKLFPPSTWADAVNACRATSGHLLAPTKDADLTSITSLLTSNISIWVDATDSDSLGLFYTSTKDRVSYLPWLSDPTGGGYAINVNRTCALAAFNDSHFGYQTQSCTAELPFVCKMPQGTCPLGWIQDGIDCYQLHIRPEEKMTWSAAVDHCSRQGATMIQYAMTTRAKTILNKELQDNDINLVWIGFSGTGLDFRYIENDIVRDKIIEYDTTDITGTNSRCGVTDVAPDKSLNLAVYCFTPRNFICTASLTDTTNEIPPPNIRCDPGWTIYNDYCIKVELNLSNFTEAQNTCQRENASLFIINNDIDQSLFSTSTFLSEGIDYYWIGVIYDVTKSAYTLVNSADQPNIMNFDPQQRYSLSEEPCIFIETGSLCPFIGAWVRDVCSSKHKFVCQKAGVQVVNPTVDIHTLWSPRCSAGWLYSPDTNQCYLVSAFTRKTWQDARSDCNSQSGDLLSISGEVEQLYIEKLLKSNEFKHLEQPLWIGAKDVWNGHGWGWSDKSPFSYLHWGQAQPDYDSDDGNNCGYMPVAQTFEWESRSCLEKLGFICEKPSLSENNGAVPTQAPFKTCIPEPLISGVHSLQFATSFTASSYLDDYHRPENCRILSVDTDVYCQTFHIGQNDCHKSRAWSPANDSAEEWLAIHFHSPVTITDIILKGEDLTDKYVSKFKVQYQYDDSSPWIWIVDTDRYVKIFDGVSSPDSSTSFLLIGDLQAQAVKIWPLEWSYGIAIQIELMGCMEDLCQPEYALSGPLIVSDEQITSSSSKPGYLPLNARLEPVRQDQQLSYWMPNNSDTSPWIQVDLGKLRLIRGVTLEGNSMFNNYVTKFQLQFSQTTNISDFITYTEPYGSVKIFDGIGANQPSPMTVYLKSSVTARMVRLVVVDKNLQTALRWDVLVCSTGCLAEPVMNKRTNYRLSASSSQTNHLPEMSKLNTLRDGALADGWRPLDDRLPDTSYITVDLGTVMLVTTIATQGSASESSWVQSYFLKYSTDGVSYSKYRGNITNFEHSQENVDSVMFEANFDGSTVVKNELTPPVRARFVSLFPHSFHPSIALRWEVYACPDYVDTPIGCYKDENADPDLPYSPPQDSFASISPASCIGHCSRQGYHYAGVENGTQCSCGNSYGMYGPSQDCSMLCSDPYSDSVCGGPSSNLIFSTGLGLSSLVCPDGWLSFRSKCYMLFAFNLSWFDAVYACGNMSSNLVDIQDHAENLFVTSLLSNIASLAWLGLNDYRRSLTYEWTSQSHVNYTNWGTHQPAVNSGILYHSVAIAQDGTWSTRSSDSKFPFLCETDKVQTTKPVNIRQDPGCPQGWFVYLNKCIQVNRMKNNWHDAKSVCELGGATLLHIDSSLENDFVSSLLTRSDGQYWIDILDSNSTGLYQHSSGRADVYFTSWGIGQPDSDGQCVSVGSGYLAGSWSNDACDSKFRFLCQQPTNITSSTTTSQQPTTQPALQCASGWLDVGDNQCVQFNAGNNSVPQLSWHEASENCKNVGASLVSFHSAQSIIKILDTLRQIKPDVGNLWIGLNWFDQSSGYSWADGSVLNFVSWAIGQPQTTKDDICGELLTVSGKMGLQSCSQLKGWICGIQKGKPVVNVPAVVYPQPDKDGKCYNGQDIWIKYKGNCYYISDGQGGADRSLTWRESRDWCGMHNADLVSINSAEENLFLQGLLIYGIPAQSVWIGLNELERNSGYSWSDGSPLGKWGLNWNVNEPNDEGGFEACAELLVRNGKWNDQNCAKHQGFICKQLASGGNSSQNVPPIRPDGNCPHEFVKFGQKCFRVMGLDRADNKLPWKDAYTSCRNMKVSASNNYTVDLASISSDLENAFITTLLVDKKQPAWIGLKRRIGGQLYWSDNEDLHFENWNTGEPNMAVTDEGCVFIDGSNTSAGKWGDEVCGQVMAYVCQGWTDPTIPPVFVPPSAKCDTTQGFQVFGTSCFKLVNQSATWQQAQQGCKDMGANLVSVLNAFDAAELLLLIRDFDFGVWIGLNDIQTPGTYVWDSGYPVTYTQWGQHQPLDESGWGCVYMTKNGYFNNGYCSGTRAFVCRLDYEPAQFTPSKLSGYCASHEFTLVGTICYLLMTNQSVSYDTALKECRNRQATLASVHVDSNTLNISGTLDIWIGLRQSLKGGFYWDDGSAVDFTEWSSGQPDWSGFDEVDKGCVAMNSQGKWTNRHCQDQLGFLCSAPRSFDIDHPELTISSTTSSSVTLVTSVASSSVTLATSVASSSLSTAISRSTLATTQSSMQSSLPSVQSSTGNIVTQAAAHGSKLDSGDIAGIVIGVILCSIVIVLLSLFLVKRYGHLKSSFLRQEASRSKNFENSLYEATHKDTLSKFDDEVDAVSILGLDSRGHHVSVSYTAKDRSLSLNPASDIRTREDTASYIPLEDELGAGTQT</sequence>
<feature type="domain" description="C-type lectin" evidence="4">
    <location>
        <begin position="603"/>
        <end position="726"/>
    </location>
</feature>
<keyword evidence="2" id="KW-1133">Transmembrane helix</keyword>
<keyword evidence="2" id="KW-0472">Membrane</keyword>
<dbReference type="InterPro" id="IPR016186">
    <property type="entry name" value="C-type_lectin-like/link_sf"/>
</dbReference>
<feature type="domain" description="C-type lectin" evidence="4">
    <location>
        <begin position="31"/>
        <end position="115"/>
    </location>
</feature>
<keyword evidence="6" id="KW-1185">Reference proteome</keyword>
<name>A0A9W3B1Z9_BIOGL</name>
<feature type="domain" description="F5/8 type C" evidence="3">
    <location>
        <begin position="917"/>
        <end position="1054"/>
    </location>
</feature>
<dbReference type="PANTHER" id="PTHR22803">
    <property type="entry name" value="MANNOSE, PHOSPHOLIPASE, LECTIN RECEPTOR RELATED"/>
    <property type="match status" value="1"/>
</dbReference>
<feature type="domain" description="WSC" evidence="5">
    <location>
        <begin position="1239"/>
        <end position="1332"/>
    </location>
</feature>
<feature type="domain" description="C-type lectin" evidence="4">
    <location>
        <begin position="1347"/>
        <end position="1462"/>
    </location>
</feature>
<feature type="domain" description="C-type lectin" evidence="4">
    <location>
        <begin position="1789"/>
        <end position="1914"/>
    </location>
</feature>
<feature type="transmembrane region" description="Helical" evidence="2">
    <location>
        <begin position="2439"/>
        <end position="2461"/>
    </location>
</feature>
<reference evidence="7" key="1">
    <citation type="submission" date="2025-08" db="UniProtKB">
        <authorList>
            <consortium name="RefSeq"/>
        </authorList>
    </citation>
    <scope>IDENTIFICATION</scope>
</reference>
<organism evidence="6 7">
    <name type="scientific">Biomphalaria glabrata</name>
    <name type="common">Bloodfluke planorb</name>
    <name type="synonym">Freshwater snail</name>
    <dbReference type="NCBI Taxonomy" id="6526"/>
    <lineage>
        <taxon>Eukaryota</taxon>
        <taxon>Metazoa</taxon>
        <taxon>Spiralia</taxon>
        <taxon>Lophotrochozoa</taxon>
        <taxon>Mollusca</taxon>
        <taxon>Gastropoda</taxon>
        <taxon>Heterobranchia</taxon>
        <taxon>Euthyneura</taxon>
        <taxon>Panpulmonata</taxon>
        <taxon>Hygrophila</taxon>
        <taxon>Lymnaeoidea</taxon>
        <taxon>Planorbidae</taxon>
        <taxon>Biomphalaria</taxon>
    </lineage>
</organism>
<dbReference type="Proteomes" id="UP001165740">
    <property type="component" value="Chromosome 8"/>
</dbReference>
<dbReference type="Gene3D" id="2.60.120.260">
    <property type="entry name" value="Galactose-binding domain-like"/>
    <property type="match status" value="3"/>
</dbReference>
<dbReference type="Pfam" id="PF00754">
    <property type="entry name" value="F5_F8_type_C"/>
    <property type="match status" value="3"/>
</dbReference>
<keyword evidence="2" id="KW-0812">Transmembrane</keyword>
<dbReference type="SMART" id="SM00034">
    <property type="entry name" value="CLECT"/>
    <property type="match status" value="12"/>
</dbReference>
<feature type="domain" description="F5/8 type C" evidence="3">
    <location>
        <begin position="798"/>
        <end position="913"/>
    </location>
</feature>
<accession>A0A9W3B1Z9</accession>
<feature type="domain" description="F5/8 type C" evidence="3">
    <location>
        <begin position="1072"/>
        <end position="1235"/>
    </location>
</feature>
<feature type="domain" description="C-type lectin" evidence="4">
    <location>
        <begin position="2237"/>
        <end position="2349"/>
    </location>
</feature>
<dbReference type="InterPro" id="IPR018378">
    <property type="entry name" value="C-type_lectin_CS"/>
</dbReference>
<evidence type="ECO:0000256" key="1">
    <source>
        <dbReference type="ARBA" id="ARBA00023157"/>
    </source>
</evidence>
<dbReference type="OMA" id="LRWEIYG"/>
<dbReference type="PROSITE" id="PS51212">
    <property type="entry name" value="WSC"/>
    <property type="match status" value="1"/>
</dbReference>
<feature type="domain" description="C-type lectin" evidence="4">
    <location>
        <begin position="1633"/>
        <end position="1755"/>
    </location>
</feature>
<dbReference type="SUPFAM" id="SSF56436">
    <property type="entry name" value="C-type lectin-like"/>
    <property type="match status" value="12"/>
</dbReference>
<evidence type="ECO:0000259" key="3">
    <source>
        <dbReference type="PROSITE" id="PS50022"/>
    </source>
</evidence>
<dbReference type="InterPro" id="IPR000421">
    <property type="entry name" value="FA58C"/>
</dbReference>
<dbReference type="SMART" id="SM00321">
    <property type="entry name" value="WSC"/>
    <property type="match status" value="1"/>
</dbReference>
<dbReference type="Pfam" id="PF00059">
    <property type="entry name" value="Lectin_C"/>
    <property type="match status" value="11"/>
</dbReference>
<evidence type="ECO:0000313" key="6">
    <source>
        <dbReference type="Proteomes" id="UP001165740"/>
    </source>
</evidence>
<evidence type="ECO:0000259" key="5">
    <source>
        <dbReference type="PROSITE" id="PS51212"/>
    </source>
</evidence>
<feature type="domain" description="C-type lectin" evidence="4">
    <location>
        <begin position="176"/>
        <end position="294"/>
    </location>
</feature>
<dbReference type="Gene3D" id="3.10.100.10">
    <property type="entry name" value="Mannose-Binding Protein A, subunit A"/>
    <property type="match status" value="12"/>
</dbReference>
<feature type="domain" description="C-type lectin" evidence="4">
    <location>
        <begin position="2099"/>
        <end position="2212"/>
    </location>
</feature>
<dbReference type="RefSeq" id="XP_055893489.1">
    <property type="nucleotide sequence ID" value="XM_056037514.1"/>
</dbReference>
<dbReference type="PROSITE" id="PS50022">
    <property type="entry name" value="FA58C_3"/>
    <property type="match status" value="3"/>
</dbReference>
<dbReference type="SUPFAM" id="SSF49785">
    <property type="entry name" value="Galactose-binding domain-like"/>
    <property type="match status" value="3"/>
</dbReference>
<dbReference type="Pfam" id="PF01822">
    <property type="entry name" value="WSC"/>
    <property type="match status" value="1"/>
</dbReference>
<evidence type="ECO:0000259" key="4">
    <source>
        <dbReference type="PROSITE" id="PS50041"/>
    </source>
</evidence>
<feature type="domain" description="C-type lectin" evidence="4">
    <location>
        <begin position="451"/>
        <end position="573"/>
    </location>
</feature>